<reference evidence="1 2" key="1">
    <citation type="journal article" date="2019" name="Sci. Rep.">
        <title>Orb-weaving spider Araneus ventricosus genome elucidates the spidroin gene catalogue.</title>
        <authorList>
            <person name="Kono N."/>
            <person name="Nakamura H."/>
            <person name="Ohtoshi R."/>
            <person name="Moran D.A.P."/>
            <person name="Shinohara A."/>
            <person name="Yoshida Y."/>
            <person name="Fujiwara M."/>
            <person name="Mori M."/>
            <person name="Tomita M."/>
            <person name="Arakawa K."/>
        </authorList>
    </citation>
    <scope>NUCLEOTIDE SEQUENCE [LARGE SCALE GENOMIC DNA]</scope>
</reference>
<dbReference type="AlphaFoldDB" id="A0A4Y2H3L2"/>
<sequence>MAFARLPSRLRRHPIYRGGIWLSAPQSILYHYPQWWMGSRRFPTSVMKARALLTAYRASTRANLFVPETGRSCHLERHRSRHPRTLPLCGVLDVK</sequence>
<accession>A0A4Y2H3L2</accession>
<keyword evidence="2" id="KW-1185">Reference proteome</keyword>
<comment type="caution">
    <text evidence="1">The sequence shown here is derived from an EMBL/GenBank/DDBJ whole genome shotgun (WGS) entry which is preliminary data.</text>
</comment>
<protein>
    <submittedName>
        <fullName evidence="1">Uncharacterized protein</fullName>
    </submittedName>
</protein>
<dbReference type="Proteomes" id="UP000499080">
    <property type="component" value="Unassembled WGS sequence"/>
</dbReference>
<dbReference type="EMBL" id="BGPR01001734">
    <property type="protein sequence ID" value="GBM60680.1"/>
    <property type="molecule type" value="Genomic_DNA"/>
</dbReference>
<organism evidence="1 2">
    <name type="scientific">Araneus ventricosus</name>
    <name type="common">Orbweaver spider</name>
    <name type="synonym">Epeira ventricosa</name>
    <dbReference type="NCBI Taxonomy" id="182803"/>
    <lineage>
        <taxon>Eukaryota</taxon>
        <taxon>Metazoa</taxon>
        <taxon>Ecdysozoa</taxon>
        <taxon>Arthropoda</taxon>
        <taxon>Chelicerata</taxon>
        <taxon>Arachnida</taxon>
        <taxon>Araneae</taxon>
        <taxon>Araneomorphae</taxon>
        <taxon>Entelegynae</taxon>
        <taxon>Araneoidea</taxon>
        <taxon>Araneidae</taxon>
        <taxon>Araneus</taxon>
    </lineage>
</organism>
<name>A0A4Y2H3L2_ARAVE</name>
<evidence type="ECO:0000313" key="2">
    <source>
        <dbReference type="Proteomes" id="UP000499080"/>
    </source>
</evidence>
<evidence type="ECO:0000313" key="1">
    <source>
        <dbReference type="EMBL" id="GBM60680.1"/>
    </source>
</evidence>
<gene>
    <name evidence="1" type="ORF">AVEN_62630_1</name>
</gene>
<proteinExistence type="predicted"/>